<dbReference type="RefSeq" id="WP_068897588.1">
    <property type="nucleotide sequence ID" value="NZ_BDCX01000007.1"/>
</dbReference>
<comment type="caution">
    <text evidence="1">The sequence shown here is derived from an EMBL/GenBank/DDBJ whole genome shotgun (WGS) entry which is preliminary data.</text>
</comment>
<sequence>MAADDGLTRSERELARLLREAHSRVRVLPVPPETRQRLAKHLLAICGAAKHDLDRAATRLESFLIDLDDLVSDTRSAGNIAEGD</sequence>
<proteinExistence type="predicted"/>
<dbReference type="STRING" id="161355.PS9374_03180"/>
<dbReference type="EMBL" id="BDCX01000007">
    <property type="protein sequence ID" value="GAT67525.1"/>
    <property type="molecule type" value="Genomic_DNA"/>
</dbReference>
<organism evidence="1 2">
    <name type="scientific">Planomonospora sphaerica</name>
    <dbReference type="NCBI Taxonomy" id="161355"/>
    <lineage>
        <taxon>Bacteria</taxon>
        <taxon>Bacillati</taxon>
        <taxon>Actinomycetota</taxon>
        <taxon>Actinomycetes</taxon>
        <taxon>Streptosporangiales</taxon>
        <taxon>Streptosporangiaceae</taxon>
        <taxon>Planomonospora</taxon>
    </lineage>
</organism>
<evidence type="ECO:0000313" key="2">
    <source>
        <dbReference type="Proteomes" id="UP000077701"/>
    </source>
</evidence>
<dbReference type="OrthoDB" id="3539496at2"/>
<accession>A0A161LKY7</accession>
<gene>
    <name evidence="1" type="ORF">PS9374_03180</name>
</gene>
<keyword evidence="2" id="KW-1185">Reference proteome</keyword>
<evidence type="ECO:0008006" key="3">
    <source>
        <dbReference type="Google" id="ProtNLM"/>
    </source>
</evidence>
<protein>
    <recommendedName>
        <fullName evidence="3">MarR family transcriptional regulator</fullName>
    </recommendedName>
</protein>
<dbReference type="AlphaFoldDB" id="A0A161LKY7"/>
<reference evidence="2" key="2">
    <citation type="submission" date="2016-04" db="EMBL/GenBank/DDBJ databases">
        <title>Planomonospora sphaerica JCM9374 whole genome shotgun sequence.</title>
        <authorList>
            <person name="Suzuki T."/>
            <person name="Dohra H."/>
            <person name="Kodani S."/>
        </authorList>
    </citation>
    <scope>NUCLEOTIDE SEQUENCE [LARGE SCALE GENOMIC DNA]</scope>
    <source>
        <strain evidence="2">JCM 9374</strain>
    </source>
</reference>
<dbReference type="Proteomes" id="UP000077701">
    <property type="component" value="Unassembled WGS sequence"/>
</dbReference>
<name>A0A161LKY7_9ACTN</name>
<evidence type="ECO:0000313" key="1">
    <source>
        <dbReference type="EMBL" id="GAT67525.1"/>
    </source>
</evidence>
<reference evidence="1 2" key="1">
    <citation type="journal article" date="2016" name="Genome Announc.">
        <title>Draft Genome Sequence of Planomonospora sphaerica JCM9374, a Rare Actinomycete.</title>
        <authorList>
            <person name="Dohra H."/>
            <person name="Suzuki T."/>
            <person name="Inoue Y."/>
            <person name="Kodani S."/>
        </authorList>
    </citation>
    <scope>NUCLEOTIDE SEQUENCE [LARGE SCALE GENOMIC DNA]</scope>
    <source>
        <strain evidence="1 2">JCM 9374</strain>
    </source>
</reference>